<feature type="region of interest" description="Disordered" evidence="1">
    <location>
        <begin position="133"/>
        <end position="154"/>
    </location>
</feature>
<dbReference type="EMBL" id="JAKCXM010000132">
    <property type="protein sequence ID" value="KAJ0401285.1"/>
    <property type="molecule type" value="Genomic_DNA"/>
</dbReference>
<evidence type="ECO:0000313" key="2">
    <source>
        <dbReference type="EMBL" id="KAJ0401285.1"/>
    </source>
</evidence>
<feature type="compositionally biased region" description="Low complexity" evidence="1">
    <location>
        <begin position="133"/>
        <end position="146"/>
    </location>
</feature>
<reference evidence="2" key="1">
    <citation type="submission" date="2021-12" db="EMBL/GenBank/DDBJ databases">
        <title>Prjna785345.</title>
        <authorList>
            <person name="Rujirawat T."/>
            <person name="Krajaejun T."/>
        </authorList>
    </citation>
    <scope>NUCLEOTIDE SEQUENCE</scope>
    <source>
        <strain evidence="2">Pi057C3</strain>
    </source>
</reference>
<accession>A0AAD5LJY4</accession>
<evidence type="ECO:0000256" key="1">
    <source>
        <dbReference type="SAM" id="MobiDB-lite"/>
    </source>
</evidence>
<evidence type="ECO:0008006" key="4">
    <source>
        <dbReference type="Google" id="ProtNLM"/>
    </source>
</evidence>
<protein>
    <recommendedName>
        <fullName evidence="4">BZIP domain-containing protein</fullName>
    </recommendedName>
</protein>
<keyword evidence="3" id="KW-1185">Reference proteome</keyword>
<gene>
    <name evidence="2" type="ORF">P43SY_001816</name>
</gene>
<name>A0AAD5LJY4_PYTIN</name>
<comment type="caution">
    <text evidence="2">The sequence shown here is derived from an EMBL/GenBank/DDBJ whole genome shotgun (WGS) entry which is preliminary data.</text>
</comment>
<sequence length="419" mass="48077">MDERERKRAYHREAMALFRQRKKERLTDLKSLHQRLEAQVQERLALRRAILLSGLVVEDTWSNASTGVLGPSDRPRPERLAAFQNVFCGLVEQAEVLREENRALQQLVANHTRLRQLVHHELKLLYVRENDASSPLSTSSTCSTASSDDDSAPAQPNCLSELRGFFTYFVENEPPFYFEPFTMDECQKTINAGYKAVRHLRDTFAMRALGMQEAHCLGWRAQRSLQQLPGSDGLAVSRVRFTKRIRCSESSESTMEALVQFTWKVLTTPELYTRIQRTRHVSQLLQTLGDYMSIFVRNAPHPTGDASIRFLNLLTRVDDVVAIEDGGEAKHAQTTLLMLIPDSERHQRLRELDHRSDILWMTEGSAFISFTQINDDVIEVDYGNVATCIEAQAKYFLIEVGAQLIRWENLVIPPRLLRF</sequence>
<dbReference type="Proteomes" id="UP001209570">
    <property type="component" value="Unassembled WGS sequence"/>
</dbReference>
<evidence type="ECO:0000313" key="3">
    <source>
        <dbReference type="Proteomes" id="UP001209570"/>
    </source>
</evidence>
<organism evidence="2 3">
    <name type="scientific">Pythium insidiosum</name>
    <name type="common">Pythiosis disease agent</name>
    <dbReference type="NCBI Taxonomy" id="114742"/>
    <lineage>
        <taxon>Eukaryota</taxon>
        <taxon>Sar</taxon>
        <taxon>Stramenopiles</taxon>
        <taxon>Oomycota</taxon>
        <taxon>Peronosporomycetes</taxon>
        <taxon>Pythiales</taxon>
        <taxon>Pythiaceae</taxon>
        <taxon>Pythium</taxon>
    </lineage>
</organism>
<proteinExistence type="predicted"/>
<dbReference type="CDD" id="cd14686">
    <property type="entry name" value="bZIP"/>
    <property type="match status" value="1"/>
</dbReference>
<dbReference type="AlphaFoldDB" id="A0AAD5LJY4"/>